<dbReference type="RefSeq" id="WP_123575503.1">
    <property type="nucleotide sequence ID" value="NZ_RKHG01000001.1"/>
</dbReference>
<dbReference type="GO" id="GO:0016887">
    <property type="term" value="F:ATP hydrolysis activity"/>
    <property type="evidence" value="ECO:0007669"/>
    <property type="project" value="InterPro"/>
</dbReference>
<dbReference type="Pfam" id="PF13304">
    <property type="entry name" value="AAA_21"/>
    <property type="match status" value="1"/>
</dbReference>
<dbReference type="InterPro" id="IPR014555">
    <property type="entry name" value="RecF-like"/>
</dbReference>
<name>A0A3N1ZU50_9ACTN</name>
<protein>
    <submittedName>
        <fullName evidence="3">Putative ATPase</fullName>
    </submittedName>
</protein>
<dbReference type="PIRSF" id="PIRSF029347">
    <property type="entry name" value="RecF"/>
    <property type="match status" value="1"/>
</dbReference>
<dbReference type="InterPro" id="IPR003959">
    <property type="entry name" value="ATPase_AAA_core"/>
</dbReference>
<feature type="domain" description="ATPase AAA-type core" evidence="2">
    <location>
        <begin position="250"/>
        <end position="348"/>
    </location>
</feature>
<keyword evidence="1" id="KW-0227">DNA damage</keyword>
<dbReference type="GO" id="GO:0005524">
    <property type="term" value="F:ATP binding"/>
    <property type="evidence" value="ECO:0007669"/>
    <property type="project" value="InterPro"/>
</dbReference>
<accession>A0A3N1ZU50</accession>
<evidence type="ECO:0000313" key="3">
    <source>
        <dbReference type="EMBL" id="ROR54374.1"/>
    </source>
</evidence>
<dbReference type="InterPro" id="IPR027417">
    <property type="entry name" value="P-loop_NTPase"/>
</dbReference>
<dbReference type="Proteomes" id="UP000275749">
    <property type="component" value="Unassembled WGS sequence"/>
</dbReference>
<dbReference type="GO" id="GO:0009432">
    <property type="term" value="P:SOS response"/>
    <property type="evidence" value="ECO:0007669"/>
    <property type="project" value="UniProtKB-KW"/>
</dbReference>
<dbReference type="EMBL" id="RKHG01000001">
    <property type="protein sequence ID" value="ROR54374.1"/>
    <property type="molecule type" value="Genomic_DNA"/>
</dbReference>
<evidence type="ECO:0000313" key="4">
    <source>
        <dbReference type="Proteomes" id="UP000275749"/>
    </source>
</evidence>
<dbReference type="Gene3D" id="3.40.50.300">
    <property type="entry name" value="P-loop containing nucleotide triphosphate hydrolases"/>
    <property type="match status" value="2"/>
</dbReference>
<gene>
    <name evidence="3" type="ORF">EDD41_1577</name>
</gene>
<proteinExistence type="predicted"/>
<evidence type="ECO:0000256" key="1">
    <source>
        <dbReference type="ARBA" id="ARBA00023236"/>
    </source>
</evidence>
<reference evidence="3 4" key="1">
    <citation type="submission" date="2018-11" db="EMBL/GenBank/DDBJ databases">
        <title>Sequencing the genomes of 1000 actinobacteria strains.</title>
        <authorList>
            <person name="Klenk H.-P."/>
        </authorList>
    </citation>
    <scope>NUCLEOTIDE SEQUENCE [LARGE SCALE GENOMIC DNA]</scope>
    <source>
        <strain evidence="3 4">DSM 10546</strain>
    </source>
</reference>
<keyword evidence="1" id="KW-0742">SOS response</keyword>
<sequence length="388" mass="42066">MIQTVAVRGFRSLHGLVLPMGRVTLVTGANGVGKSSLYKALGLIGDAANGALVSSLARQGGFGSVLWAGPENISAAMRSGEMPVQGKGKRVNPISLGLGFVADDLGYLADIGLPIPRDTMFVHDPEIKREVIFAGPVMRPASTLVRRKNSRVEARQDRWELVLEDLPNQMSMLSELAEPTMYPELVAVRQEVRNWRFYDSFRTDPASPARGLHVNTWTPVLAADGSDLAAALQTILESAFGEVLDSAVAEAFPRGQVVVSDVGTRLELRFRQHGLLRPLKGEELSDGTLRFLLLAAALLSPRPPRLLVLNEPETSLHPQMIPALARLVAGASKRTQVVVVSHSTALVEGLRSLLGEELEHHELIKDTGETLVAGRGVLDRPVWDWGSR</sequence>
<dbReference type="PANTHER" id="PTHR32182">
    <property type="entry name" value="DNA REPLICATION AND REPAIR PROTEIN RECF"/>
    <property type="match status" value="1"/>
</dbReference>
<dbReference type="SUPFAM" id="SSF52540">
    <property type="entry name" value="P-loop containing nucleoside triphosphate hydrolases"/>
    <property type="match status" value="1"/>
</dbReference>
<evidence type="ECO:0000259" key="2">
    <source>
        <dbReference type="Pfam" id="PF13304"/>
    </source>
</evidence>
<dbReference type="PANTHER" id="PTHR32182:SF25">
    <property type="entry name" value="SLR1056 PROTEIN"/>
    <property type="match status" value="1"/>
</dbReference>
<dbReference type="GO" id="GO:0000731">
    <property type="term" value="P:DNA synthesis involved in DNA repair"/>
    <property type="evidence" value="ECO:0007669"/>
    <property type="project" value="TreeGrafter"/>
</dbReference>
<dbReference type="GO" id="GO:0006302">
    <property type="term" value="P:double-strand break repair"/>
    <property type="evidence" value="ECO:0007669"/>
    <property type="project" value="TreeGrafter"/>
</dbReference>
<dbReference type="AlphaFoldDB" id="A0A3N1ZU50"/>
<organism evidence="3 4">
    <name type="scientific">Luteococcus japonicus</name>
    <dbReference type="NCBI Taxonomy" id="33984"/>
    <lineage>
        <taxon>Bacteria</taxon>
        <taxon>Bacillati</taxon>
        <taxon>Actinomycetota</taxon>
        <taxon>Actinomycetes</taxon>
        <taxon>Propionibacteriales</taxon>
        <taxon>Propionibacteriaceae</taxon>
        <taxon>Luteococcus</taxon>
    </lineage>
</organism>
<comment type="caution">
    <text evidence="3">The sequence shown here is derived from an EMBL/GenBank/DDBJ whole genome shotgun (WGS) entry which is preliminary data.</text>
</comment>